<feature type="region of interest" description="Disordered" evidence="2">
    <location>
        <begin position="645"/>
        <end position="820"/>
    </location>
</feature>
<dbReference type="CDD" id="cd06503">
    <property type="entry name" value="ATP-synt_Fo_b"/>
    <property type="match status" value="1"/>
</dbReference>
<feature type="compositionally biased region" description="Basic and acidic residues" evidence="2">
    <location>
        <begin position="473"/>
        <end position="486"/>
    </location>
</feature>
<evidence type="ECO:0000313" key="3">
    <source>
        <dbReference type="EMBL" id="KAH3702815.1"/>
    </source>
</evidence>
<feature type="coiled-coil region" evidence="1">
    <location>
        <begin position="430"/>
        <end position="457"/>
    </location>
</feature>
<keyword evidence="1" id="KW-0175">Coiled coil</keyword>
<dbReference type="EMBL" id="JAIWYP010000015">
    <property type="protein sequence ID" value="KAH3702815.1"/>
    <property type="molecule type" value="Genomic_DNA"/>
</dbReference>
<feature type="compositionally biased region" description="Basic and acidic residues" evidence="2">
    <location>
        <begin position="803"/>
        <end position="820"/>
    </location>
</feature>
<dbReference type="OrthoDB" id="6256972at2759"/>
<dbReference type="AlphaFoldDB" id="A0A9D3YQ16"/>
<feature type="region of interest" description="Disordered" evidence="2">
    <location>
        <begin position="270"/>
        <end position="294"/>
    </location>
</feature>
<feature type="region of interest" description="Disordered" evidence="2">
    <location>
        <begin position="461"/>
        <end position="536"/>
    </location>
</feature>
<evidence type="ECO:0000256" key="2">
    <source>
        <dbReference type="SAM" id="MobiDB-lite"/>
    </source>
</evidence>
<feature type="region of interest" description="Disordered" evidence="2">
    <location>
        <begin position="208"/>
        <end position="235"/>
    </location>
</feature>
<feature type="compositionally biased region" description="Polar residues" evidence="2">
    <location>
        <begin position="504"/>
        <end position="515"/>
    </location>
</feature>
<dbReference type="Proteomes" id="UP000828390">
    <property type="component" value="Unassembled WGS sequence"/>
</dbReference>
<gene>
    <name evidence="3" type="ORF">DPMN_077841</name>
</gene>
<keyword evidence="4" id="KW-1185">Reference proteome</keyword>
<reference evidence="3" key="2">
    <citation type="submission" date="2020-11" db="EMBL/GenBank/DDBJ databases">
        <authorList>
            <person name="McCartney M.A."/>
            <person name="Auch B."/>
            <person name="Kono T."/>
            <person name="Mallez S."/>
            <person name="Becker A."/>
            <person name="Gohl D.M."/>
            <person name="Silverstein K.A.T."/>
            <person name="Koren S."/>
            <person name="Bechman K.B."/>
            <person name="Herman A."/>
            <person name="Abrahante J.E."/>
            <person name="Garbe J."/>
        </authorList>
    </citation>
    <scope>NUCLEOTIDE SEQUENCE</scope>
    <source>
        <strain evidence="3">Duluth1</strain>
        <tissue evidence="3">Whole animal</tissue>
    </source>
</reference>
<feature type="compositionally biased region" description="Basic and acidic residues" evidence="2">
    <location>
        <begin position="765"/>
        <end position="794"/>
    </location>
</feature>
<evidence type="ECO:0000313" key="4">
    <source>
        <dbReference type="Proteomes" id="UP000828390"/>
    </source>
</evidence>
<comment type="caution">
    <text evidence="3">The sequence shown here is derived from an EMBL/GenBank/DDBJ whole genome shotgun (WGS) entry which is preliminary data.</text>
</comment>
<dbReference type="PANTHER" id="PTHR22028">
    <property type="entry name" value="SFI1 SPINDLE BODY DOMAIN-CONTAINING PROTEIN-RELATED"/>
    <property type="match status" value="1"/>
</dbReference>
<reference evidence="3" key="1">
    <citation type="journal article" date="2019" name="bioRxiv">
        <title>The Genome of the Zebra Mussel, Dreissena polymorpha: A Resource for Invasive Species Research.</title>
        <authorList>
            <person name="McCartney M.A."/>
            <person name="Auch B."/>
            <person name="Kono T."/>
            <person name="Mallez S."/>
            <person name="Zhang Y."/>
            <person name="Obille A."/>
            <person name="Becker A."/>
            <person name="Abrahante J.E."/>
            <person name="Garbe J."/>
            <person name="Badalamenti J.P."/>
            <person name="Herman A."/>
            <person name="Mangelson H."/>
            <person name="Liachko I."/>
            <person name="Sullivan S."/>
            <person name="Sone E.D."/>
            <person name="Koren S."/>
            <person name="Silverstein K.A.T."/>
            <person name="Beckman K.B."/>
            <person name="Gohl D.M."/>
        </authorList>
    </citation>
    <scope>NUCLEOTIDE SEQUENCE</scope>
    <source>
        <strain evidence="3">Duluth1</strain>
        <tissue evidence="3">Whole animal</tissue>
    </source>
</reference>
<feature type="compositionally biased region" description="Polar residues" evidence="2">
    <location>
        <begin position="744"/>
        <end position="754"/>
    </location>
</feature>
<accession>A0A9D3YQ16</accession>
<organism evidence="3 4">
    <name type="scientific">Dreissena polymorpha</name>
    <name type="common">Zebra mussel</name>
    <name type="synonym">Mytilus polymorpha</name>
    <dbReference type="NCBI Taxonomy" id="45954"/>
    <lineage>
        <taxon>Eukaryota</taxon>
        <taxon>Metazoa</taxon>
        <taxon>Spiralia</taxon>
        <taxon>Lophotrochozoa</taxon>
        <taxon>Mollusca</taxon>
        <taxon>Bivalvia</taxon>
        <taxon>Autobranchia</taxon>
        <taxon>Heteroconchia</taxon>
        <taxon>Euheterodonta</taxon>
        <taxon>Imparidentia</taxon>
        <taxon>Neoheterodontei</taxon>
        <taxon>Myida</taxon>
        <taxon>Dreissenoidea</taxon>
        <taxon>Dreissenidae</taxon>
        <taxon>Dreissena</taxon>
    </lineage>
</organism>
<dbReference type="PANTHER" id="PTHR22028:SF5">
    <property type="entry name" value="COILED-COIL DOMAIN-CONTAINING PROTEIN 191"/>
    <property type="match status" value="1"/>
</dbReference>
<dbReference type="InterPro" id="IPR052270">
    <property type="entry name" value="CACF_protein"/>
</dbReference>
<evidence type="ECO:0000256" key="1">
    <source>
        <dbReference type="SAM" id="Coils"/>
    </source>
</evidence>
<feature type="compositionally biased region" description="Polar residues" evidence="2">
    <location>
        <begin position="703"/>
        <end position="733"/>
    </location>
</feature>
<feature type="compositionally biased region" description="Basic and acidic residues" evidence="2">
    <location>
        <begin position="651"/>
        <end position="673"/>
    </location>
</feature>
<sequence>MAEDFHKPSLYKWKRQENPRVYSRAQKVASHDDIQNWIQKVEEASNHAAEQVFGVSATSGRLRGKAAARATKEYMQVDEQAHTEAQELLSQWMEEKVNLLGGLDPDIDCNFEDDAWEKHEIKSDVKKEWDNLLANNYEEYGLHFLTGDDSKYKDSSDLYNLDEDTAVATVMKSMLDKQVVKQGFKKDLGLDRWGQVKDPRNKMELRHKQVKENREKREAELRRQREERQNRKIVQSAAQQLVRQEERQKELDTRREEMEIRKEMAKIRKDMQEERKKNEEKRARERESRQETELAARVKVAHDLEAEDGQSIESQRLYEERQRLLAQRVQQLETRVAANNLKIQHRFFSAWYNLVLDKRLKMGKARAMYDWKLLLRVWNAWRGYVRSRRLELETRRHEMEVISTQRNQQIAEKHSKLSLLRKYFLAWQVYVTSEQERRRLEQEQNSTRNKMAALLEAAASGKLGLESPAPTQRDQHSSRKERKTTAEKINAMFENKRQLPLNGLSDSLSTNRSEAPSNGPQPPGPSPNQSRIPTEPWQVTRRHLDLTTEEMAQIAGGEPTCSPEEMNAKVLKKYGRQPWHAREVSTYEHRHAAQKKILEEQKRQILEQQRLIEELQFKSTHAELQKQLTEQKLVLEQMKQQVEQGEQLQAEEEKGRQINEEYIKNGVHEDKPSSKTPKSTSKQQRPHSANTKTPSKAPPRGISATSRPQSAGSSRGQRSNGAETSRTEAQTVVNGAMSARTDVSRPSTFTSTASEKSKYLQVLKNMEDRSAERARQKKEREERRKLQEEQKLTELEAQAEAQKQQDEAEKKARAEAYRERKRLEKQREIERQTAEEKLRQQVTMADQHYQRAILKYRGILPMRKLVQMAKENEKRADEHFENVLQRKVLLAWHAAVKEEWREKEALADQMSNFLCVKHAFQSWRLYKRHQIIEEHKAKKHYEVNIVSKLFQAWRDYANEEKVASWEKERKAREHYRKLLLKRHFIAWRQLPQEIEREKEREKRREELRQKVAAMLPDFEPTISVSESLVIS</sequence>
<protein>
    <submittedName>
        <fullName evidence="3">Uncharacterized protein</fullName>
    </submittedName>
</protein>
<proteinExistence type="predicted"/>
<feature type="compositionally biased region" description="Basic and acidic residues" evidence="2">
    <location>
        <begin position="208"/>
        <end position="230"/>
    </location>
</feature>
<name>A0A9D3YQ16_DREPO</name>